<feature type="non-terminal residue" evidence="2">
    <location>
        <position position="248"/>
    </location>
</feature>
<gene>
    <name evidence="2" type="ORF">IAC50_03690</name>
</gene>
<dbReference type="Proteomes" id="UP000824090">
    <property type="component" value="Unassembled WGS sequence"/>
</dbReference>
<reference evidence="2" key="1">
    <citation type="submission" date="2020-10" db="EMBL/GenBank/DDBJ databases">
        <authorList>
            <person name="Gilroy R."/>
        </authorList>
    </citation>
    <scope>NUCLEOTIDE SEQUENCE</scope>
    <source>
        <strain evidence="2">ChiHcec3-6078</strain>
    </source>
</reference>
<evidence type="ECO:0000313" key="2">
    <source>
        <dbReference type="EMBL" id="HIU25575.1"/>
    </source>
</evidence>
<reference evidence="2" key="2">
    <citation type="journal article" date="2021" name="PeerJ">
        <title>Extensive microbial diversity within the chicken gut microbiome revealed by metagenomics and culture.</title>
        <authorList>
            <person name="Gilroy R."/>
            <person name="Ravi A."/>
            <person name="Getino M."/>
            <person name="Pursley I."/>
            <person name="Horton D.L."/>
            <person name="Alikhan N.F."/>
            <person name="Baker D."/>
            <person name="Gharbi K."/>
            <person name="Hall N."/>
            <person name="Watson M."/>
            <person name="Adriaenssens E.M."/>
            <person name="Foster-Nyarko E."/>
            <person name="Jarju S."/>
            <person name="Secka A."/>
            <person name="Antonio M."/>
            <person name="Oren A."/>
            <person name="Chaudhuri R.R."/>
            <person name="La Ragione R."/>
            <person name="Hildebrand F."/>
            <person name="Pallen M.J."/>
        </authorList>
    </citation>
    <scope>NUCLEOTIDE SEQUENCE</scope>
    <source>
        <strain evidence="2">ChiHcec3-6078</strain>
    </source>
</reference>
<sequence length="248" mass="27539">MKTIEIISGDQTAQFTTRSVTFDGKEFFYSYMSNVANDRESRCYTFTYDGEVKRLPYEEKDARILEAIFSQVKNIQRPAAPASAPEPSRHEHSAPDVRSAMEKKAEEAVREDEALKPSQAEASTEDASQSEEPPVDKKAAKKAEKERRKAEKAAEKEKRRAEKAAEKERKKAESNAKKAEEAPSAAAEAVSREKDSSSGEAEDSQEKEETRPQEGEAAQTSGSLSETPSGDQAEPEEESAEIKEKKEK</sequence>
<feature type="region of interest" description="Disordered" evidence="1">
    <location>
        <begin position="76"/>
        <end position="248"/>
    </location>
</feature>
<feature type="compositionally biased region" description="Basic and acidic residues" evidence="1">
    <location>
        <begin position="134"/>
        <end position="181"/>
    </location>
</feature>
<protein>
    <submittedName>
        <fullName evidence="2">Uncharacterized protein</fullName>
    </submittedName>
</protein>
<name>A0A9D1I285_9FIRM</name>
<accession>A0A9D1I285</accession>
<dbReference type="AlphaFoldDB" id="A0A9D1I285"/>
<organism evidence="2 3">
    <name type="scientific">Candidatus Allocopromorpha excrementigallinarum</name>
    <dbReference type="NCBI Taxonomy" id="2840742"/>
    <lineage>
        <taxon>Bacteria</taxon>
        <taxon>Bacillati</taxon>
        <taxon>Bacillota</taxon>
        <taxon>Clostridia</taxon>
        <taxon>Eubacteriales</taxon>
        <taxon>Eubacteriaceae</taxon>
        <taxon>Eubacteriaceae incertae sedis</taxon>
        <taxon>Candidatus Allocopromorpha</taxon>
    </lineage>
</organism>
<evidence type="ECO:0000313" key="3">
    <source>
        <dbReference type="Proteomes" id="UP000824090"/>
    </source>
</evidence>
<feature type="compositionally biased region" description="Polar residues" evidence="1">
    <location>
        <begin position="120"/>
        <end position="131"/>
    </location>
</feature>
<comment type="caution">
    <text evidence="2">The sequence shown here is derived from an EMBL/GenBank/DDBJ whole genome shotgun (WGS) entry which is preliminary data.</text>
</comment>
<feature type="compositionally biased region" description="Polar residues" evidence="1">
    <location>
        <begin position="218"/>
        <end position="230"/>
    </location>
</feature>
<proteinExistence type="predicted"/>
<feature type="compositionally biased region" description="Basic and acidic residues" evidence="1">
    <location>
        <begin position="87"/>
        <end position="115"/>
    </location>
</feature>
<evidence type="ECO:0000256" key="1">
    <source>
        <dbReference type="SAM" id="MobiDB-lite"/>
    </source>
</evidence>
<dbReference type="EMBL" id="DVMP01000071">
    <property type="protein sequence ID" value="HIU25575.1"/>
    <property type="molecule type" value="Genomic_DNA"/>
</dbReference>